<dbReference type="AlphaFoldDB" id="A0A2J6PPA9"/>
<dbReference type="EMBL" id="KZ613510">
    <property type="protein sequence ID" value="PMD15860.1"/>
    <property type="molecule type" value="Genomic_DNA"/>
</dbReference>
<keyword evidence="1" id="KW-0732">Signal</keyword>
<evidence type="ECO:0000313" key="2">
    <source>
        <dbReference type="EMBL" id="PMD15860.1"/>
    </source>
</evidence>
<keyword evidence="3" id="KW-1185">Reference proteome</keyword>
<reference evidence="2 3" key="1">
    <citation type="submission" date="2016-05" db="EMBL/GenBank/DDBJ databases">
        <title>A degradative enzymes factory behind the ericoid mycorrhizal symbiosis.</title>
        <authorList>
            <consortium name="DOE Joint Genome Institute"/>
            <person name="Martino E."/>
            <person name="Morin E."/>
            <person name="Grelet G."/>
            <person name="Kuo A."/>
            <person name="Kohler A."/>
            <person name="Daghino S."/>
            <person name="Barry K."/>
            <person name="Choi C."/>
            <person name="Cichocki N."/>
            <person name="Clum A."/>
            <person name="Copeland A."/>
            <person name="Hainaut M."/>
            <person name="Haridas S."/>
            <person name="Labutti K."/>
            <person name="Lindquist E."/>
            <person name="Lipzen A."/>
            <person name="Khouja H.-R."/>
            <person name="Murat C."/>
            <person name="Ohm R."/>
            <person name="Olson A."/>
            <person name="Spatafora J."/>
            <person name="Veneault-Fourrey C."/>
            <person name="Henrissat B."/>
            <person name="Grigoriev I."/>
            <person name="Martin F."/>
            <person name="Perotto S."/>
        </authorList>
    </citation>
    <scope>NUCLEOTIDE SEQUENCE [LARGE SCALE GENOMIC DNA]</scope>
    <source>
        <strain evidence="2 3">UAMH 7357</strain>
    </source>
</reference>
<evidence type="ECO:0000256" key="1">
    <source>
        <dbReference type="SAM" id="SignalP"/>
    </source>
</evidence>
<dbReference type="Proteomes" id="UP000235672">
    <property type="component" value="Unassembled WGS sequence"/>
</dbReference>
<feature type="chain" id="PRO_5014405426" evidence="1">
    <location>
        <begin position="24"/>
        <end position="235"/>
    </location>
</feature>
<dbReference type="OrthoDB" id="3564823at2759"/>
<organism evidence="2 3">
    <name type="scientific">Hyaloscypha hepaticicola</name>
    <dbReference type="NCBI Taxonomy" id="2082293"/>
    <lineage>
        <taxon>Eukaryota</taxon>
        <taxon>Fungi</taxon>
        <taxon>Dikarya</taxon>
        <taxon>Ascomycota</taxon>
        <taxon>Pezizomycotina</taxon>
        <taxon>Leotiomycetes</taxon>
        <taxon>Helotiales</taxon>
        <taxon>Hyaloscyphaceae</taxon>
        <taxon>Hyaloscypha</taxon>
    </lineage>
</organism>
<gene>
    <name evidence="2" type="ORF">NA56DRAFT_663599</name>
</gene>
<accession>A0A2J6PPA9</accession>
<name>A0A2J6PPA9_9HELO</name>
<protein>
    <submittedName>
        <fullName evidence="2">Uncharacterized protein</fullName>
    </submittedName>
</protein>
<evidence type="ECO:0000313" key="3">
    <source>
        <dbReference type="Proteomes" id="UP000235672"/>
    </source>
</evidence>
<sequence>MKSPSFHPVGFVLVMVLPGIISAQQPTAYIPNSPVSGAETAICTPPLGSTCSVPSQTSSTTTPHFSPTWPASLRLSPSQASAIPALFSSLQSSWSQQATYTSLASALYVAAPTDAQFSLAVLGWNWEHIVQSEWYVGNASAGIVGVGEQWKEVVRGQENVLQRGFDGLVGLVYNGTASSGVASTGYGGWEGVVIYGLMVAGWIAVIWVFHEYTSSPAVTQPHDDTLAQVLLHSPD</sequence>
<proteinExistence type="predicted"/>
<feature type="signal peptide" evidence="1">
    <location>
        <begin position="1"/>
        <end position="23"/>
    </location>
</feature>